<keyword evidence="6 9" id="KW-0822">Tryptophan biosynthesis</keyword>
<dbReference type="GO" id="GO:0004640">
    <property type="term" value="F:phosphoribosylanthranilate isomerase activity"/>
    <property type="evidence" value="ECO:0007669"/>
    <property type="project" value="TreeGrafter"/>
</dbReference>
<gene>
    <name evidence="9 11" type="primary">trpC</name>
    <name evidence="11" type="ORF">GKIL_1989</name>
</gene>
<keyword evidence="8 9" id="KW-0456">Lyase</keyword>
<dbReference type="NCBIfam" id="NF001377">
    <property type="entry name" value="PRK00278.2-4"/>
    <property type="match status" value="1"/>
</dbReference>
<dbReference type="EMBL" id="CP003587">
    <property type="protein sequence ID" value="AGY58235.1"/>
    <property type="molecule type" value="Genomic_DNA"/>
</dbReference>
<dbReference type="InterPro" id="IPR001468">
    <property type="entry name" value="Indole-3-GlycerolPSynthase_CS"/>
</dbReference>
<keyword evidence="5 9" id="KW-0210">Decarboxylase</keyword>
<accession>U5QKM6</accession>
<dbReference type="Proteomes" id="UP000017396">
    <property type="component" value="Chromosome"/>
</dbReference>
<name>U5QKM6_GLOK1</name>
<dbReference type="Gene3D" id="3.20.20.70">
    <property type="entry name" value="Aldolase class I"/>
    <property type="match status" value="1"/>
</dbReference>
<dbReference type="EC" id="4.1.1.48" evidence="9"/>
<dbReference type="STRING" id="1183438.GKIL_1989"/>
<evidence type="ECO:0000256" key="1">
    <source>
        <dbReference type="ARBA" id="ARBA00001633"/>
    </source>
</evidence>
<evidence type="ECO:0000313" key="11">
    <source>
        <dbReference type="EMBL" id="AGY58235.1"/>
    </source>
</evidence>
<dbReference type="PANTHER" id="PTHR22854:SF2">
    <property type="entry name" value="INDOLE-3-GLYCEROL-PHOSPHATE SYNTHASE"/>
    <property type="match status" value="1"/>
</dbReference>
<evidence type="ECO:0000256" key="4">
    <source>
        <dbReference type="ARBA" id="ARBA00022605"/>
    </source>
</evidence>
<dbReference type="GO" id="GO:0000162">
    <property type="term" value="P:L-tryptophan biosynthetic process"/>
    <property type="evidence" value="ECO:0007669"/>
    <property type="project" value="UniProtKB-UniRule"/>
</dbReference>
<dbReference type="InterPro" id="IPR013798">
    <property type="entry name" value="Indole-3-glycerol_P_synth_dom"/>
</dbReference>
<protein>
    <recommendedName>
        <fullName evidence="9">Indole-3-glycerol phosphate synthase</fullName>
        <shortName evidence="9">IGPS</shortName>
        <ecNumber evidence="9">4.1.1.48</ecNumber>
    </recommendedName>
</protein>
<evidence type="ECO:0000259" key="10">
    <source>
        <dbReference type="Pfam" id="PF00218"/>
    </source>
</evidence>
<dbReference type="HAMAP" id="MF_00134_B">
    <property type="entry name" value="IGPS_B"/>
    <property type="match status" value="1"/>
</dbReference>
<dbReference type="SUPFAM" id="SSF51366">
    <property type="entry name" value="Ribulose-phoshate binding barrel"/>
    <property type="match status" value="1"/>
</dbReference>
<comment type="similarity">
    <text evidence="3 9">Belongs to the TrpC family.</text>
</comment>
<dbReference type="HOGENOM" id="CLU_034247_2_0_3"/>
<dbReference type="NCBIfam" id="NF001372">
    <property type="entry name" value="PRK00278.1-4"/>
    <property type="match status" value="1"/>
</dbReference>
<proteinExistence type="inferred from homology"/>
<dbReference type="InterPro" id="IPR045186">
    <property type="entry name" value="Indole-3-glycerol_P_synth"/>
</dbReference>
<evidence type="ECO:0000256" key="5">
    <source>
        <dbReference type="ARBA" id="ARBA00022793"/>
    </source>
</evidence>
<dbReference type="AlphaFoldDB" id="U5QKM6"/>
<dbReference type="UniPathway" id="UPA00035">
    <property type="reaction ID" value="UER00043"/>
</dbReference>
<keyword evidence="7 9" id="KW-0057">Aromatic amino acid biosynthesis</keyword>
<evidence type="ECO:0000256" key="7">
    <source>
        <dbReference type="ARBA" id="ARBA00023141"/>
    </source>
</evidence>
<dbReference type="FunFam" id="3.20.20.70:FF:000024">
    <property type="entry name" value="Indole-3-glycerol phosphate synthase"/>
    <property type="match status" value="1"/>
</dbReference>
<dbReference type="GO" id="GO:0004425">
    <property type="term" value="F:indole-3-glycerol-phosphate synthase activity"/>
    <property type="evidence" value="ECO:0007669"/>
    <property type="project" value="UniProtKB-UniRule"/>
</dbReference>
<dbReference type="CDD" id="cd00331">
    <property type="entry name" value="IGPS"/>
    <property type="match status" value="1"/>
</dbReference>
<evidence type="ECO:0000256" key="2">
    <source>
        <dbReference type="ARBA" id="ARBA00004696"/>
    </source>
</evidence>
<comment type="catalytic activity">
    <reaction evidence="1 9">
        <text>1-(2-carboxyphenylamino)-1-deoxy-D-ribulose 5-phosphate + H(+) = (1S,2R)-1-C-(indol-3-yl)glycerol 3-phosphate + CO2 + H2O</text>
        <dbReference type="Rhea" id="RHEA:23476"/>
        <dbReference type="ChEBI" id="CHEBI:15377"/>
        <dbReference type="ChEBI" id="CHEBI:15378"/>
        <dbReference type="ChEBI" id="CHEBI:16526"/>
        <dbReference type="ChEBI" id="CHEBI:58613"/>
        <dbReference type="ChEBI" id="CHEBI:58866"/>
        <dbReference type="EC" id="4.1.1.48"/>
    </reaction>
</comment>
<evidence type="ECO:0000256" key="9">
    <source>
        <dbReference type="HAMAP-Rule" id="MF_00134"/>
    </source>
</evidence>
<dbReference type="eggNOG" id="COG0134">
    <property type="taxonomic scope" value="Bacteria"/>
</dbReference>
<evidence type="ECO:0000313" key="12">
    <source>
        <dbReference type="Proteomes" id="UP000017396"/>
    </source>
</evidence>
<dbReference type="PATRIC" id="fig|1183438.3.peg.1951"/>
<comment type="pathway">
    <text evidence="2 9">Amino-acid biosynthesis; L-tryptophan biosynthesis; L-tryptophan from chorismate: step 4/5.</text>
</comment>
<reference evidence="11 12" key="1">
    <citation type="journal article" date="2013" name="PLoS ONE">
        <title>Cultivation and Complete Genome Sequencing of Gloeobacter kilaueensis sp. nov., from a Lava Cave in Kilauea Caldera, Hawai'i.</title>
        <authorList>
            <person name="Saw J.H."/>
            <person name="Schatz M."/>
            <person name="Brown M.V."/>
            <person name="Kunkel D.D."/>
            <person name="Foster J.S."/>
            <person name="Shick H."/>
            <person name="Christensen S."/>
            <person name="Hou S."/>
            <person name="Wan X."/>
            <person name="Donachie S.P."/>
        </authorList>
    </citation>
    <scope>NUCLEOTIDE SEQUENCE [LARGE SCALE GENOMIC DNA]</scope>
    <source>
        <strain evidence="12">JS</strain>
    </source>
</reference>
<feature type="domain" description="Indole-3-glycerol phosphate synthase" evidence="10">
    <location>
        <begin position="45"/>
        <end position="304"/>
    </location>
</feature>
<evidence type="ECO:0000256" key="8">
    <source>
        <dbReference type="ARBA" id="ARBA00023239"/>
    </source>
</evidence>
<dbReference type="InterPro" id="IPR013785">
    <property type="entry name" value="Aldolase_TIM"/>
</dbReference>
<evidence type="ECO:0000256" key="6">
    <source>
        <dbReference type="ARBA" id="ARBA00022822"/>
    </source>
</evidence>
<dbReference type="PANTHER" id="PTHR22854">
    <property type="entry name" value="TRYPTOPHAN BIOSYNTHESIS PROTEIN"/>
    <property type="match status" value="1"/>
</dbReference>
<keyword evidence="12" id="KW-1185">Reference proteome</keyword>
<evidence type="ECO:0000256" key="3">
    <source>
        <dbReference type="ARBA" id="ARBA00008737"/>
    </source>
</evidence>
<dbReference type="InterPro" id="IPR011060">
    <property type="entry name" value="RibuloseP-bd_barrel"/>
</dbReference>
<keyword evidence="4 9" id="KW-0028">Amino-acid biosynthesis</keyword>
<dbReference type="KEGG" id="glj:GKIL_1989"/>
<dbReference type="Pfam" id="PF00218">
    <property type="entry name" value="IGPS"/>
    <property type="match status" value="1"/>
</dbReference>
<dbReference type="PROSITE" id="PS00614">
    <property type="entry name" value="IGPS"/>
    <property type="match status" value="1"/>
</dbReference>
<organism evidence="11 12">
    <name type="scientific">Gloeobacter kilaueensis (strain ATCC BAA-2537 / CCAP 1431/1 / ULC 316 / JS1)</name>
    <dbReference type="NCBI Taxonomy" id="1183438"/>
    <lineage>
        <taxon>Bacteria</taxon>
        <taxon>Bacillati</taxon>
        <taxon>Cyanobacteriota</taxon>
        <taxon>Cyanophyceae</taxon>
        <taxon>Gloeobacterales</taxon>
        <taxon>Gloeobacteraceae</taxon>
        <taxon>Gloeobacter</taxon>
    </lineage>
</organism>
<sequence length="308" mass="33809">MWASYIKSSEATPVKIRRRPDLPPVAVGPLQFQLQGADAEPQNILEKIVWSKERELERQRELLPLARLRERAATAPPVRNFLGSLRRSPHPVALIAEVKQASPSRGVIRPDFDPVAIAHAYAAGGADALSVLTDEAFFAGSYDHLRAVRAAVDLPLLCKEFILSPYQVYQARAAGADAVLLIAAILENADLRYLLRAIEQLGMTALVEVHDHEELERVLQLEGVTLVGINNRNLLSFDVRLETTEKLLARSGAALEERGITLVSESGIYRSADLVRLRAAGARAALVGESLLRRSDLVLAVRQLLEGN</sequence>